<accession>J5Q7R2</accession>
<dbReference type="RefSeq" id="XP_014176279.1">
    <property type="nucleotide sequence ID" value="XM_014320804.1"/>
</dbReference>
<reference evidence="1 2" key="1">
    <citation type="journal article" date="2012" name="Eukaryot. Cell">
        <title>Draft genome sequence of CBS 2479, the standard type strain of Trichosporon asahii.</title>
        <authorList>
            <person name="Yang R.Y."/>
            <person name="Li H.T."/>
            <person name="Zhu H."/>
            <person name="Zhou G.P."/>
            <person name="Wang M."/>
            <person name="Wang L."/>
        </authorList>
    </citation>
    <scope>NUCLEOTIDE SEQUENCE [LARGE SCALE GENOMIC DNA]</scope>
    <source>
        <strain evidence="2">ATCC 90039 / CBS 2479 / JCM 2466 / KCTC 7840 / NCYC 2677 / UAMH 7654</strain>
    </source>
</reference>
<evidence type="ECO:0000313" key="2">
    <source>
        <dbReference type="Proteomes" id="UP000002748"/>
    </source>
</evidence>
<sequence>MSSNFTGSSTPADYVFDIDLPPEMHPPDIQAYLLCVPTPTQEAMDACPCFPWIHGLTFAQADVATSKLREDLDPIVDPSADRMQVHCNFMVLTNARVPLPPGSIGPQHPLWVELIAYLYANHPVLLRTSRWARVVRRLDKQFRRGSEGHELGP</sequence>
<name>J5Q7R2_TRIAS</name>
<comment type="caution">
    <text evidence="1">The sequence shown here is derived from an EMBL/GenBank/DDBJ whole genome shotgun (WGS) entry which is preliminary data.</text>
</comment>
<organism evidence="1 2">
    <name type="scientific">Trichosporon asahii var. asahii (strain ATCC 90039 / CBS 2479 / JCM 2466 / KCTC 7840 / NBRC 103889/ NCYC 2677 / UAMH 7654)</name>
    <name type="common">Yeast</name>
    <dbReference type="NCBI Taxonomy" id="1186058"/>
    <lineage>
        <taxon>Eukaryota</taxon>
        <taxon>Fungi</taxon>
        <taxon>Dikarya</taxon>
        <taxon>Basidiomycota</taxon>
        <taxon>Agaricomycotina</taxon>
        <taxon>Tremellomycetes</taxon>
        <taxon>Trichosporonales</taxon>
        <taxon>Trichosporonaceae</taxon>
        <taxon>Trichosporon</taxon>
    </lineage>
</organism>
<dbReference type="EMBL" id="ALBS01000317">
    <property type="protein sequence ID" value="EJT45923.1"/>
    <property type="molecule type" value="Genomic_DNA"/>
</dbReference>
<protein>
    <submittedName>
        <fullName evidence="1">Uncharacterized protein</fullName>
    </submittedName>
</protein>
<dbReference type="GeneID" id="25989107"/>
<dbReference type="AlphaFoldDB" id="J5Q7R2"/>
<dbReference type="Proteomes" id="UP000002748">
    <property type="component" value="Unassembled WGS sequence"/>
</dbReference>
<dbReference type="KEGG" id="tasa:A1Q1_05595"/>
<evidence type="ECO:0000313" key="1">
    <source>
        <dbReference type="EMBL" id="EJT45923.1"/>
    </source>
</evidence>
<dbReference type="HOGENOM" id="CLU_120128_0_0_1"/>
<dbReference type="VEuPathDB" id="FungiDB:A1Q1_05595"/>
<proteinExistence type="predicted"/>
<gene>
    <name evidence="1" type="ORF">A1Q1_05595</name>
</gene>